<dbReference type="AlphaFoldDB" id="A0A4R7K6S2"/>
<evidence type="ECO:0000313" key="2">
    <source>
        <dbReference type="Proteomes" id="UP000294749"/>
    </source>
</evidence>
<gene>
    <name evidence="1" type="ORF">CLV90_1043</name>
</gene>
<sequence length="42" mass="4833">MFNSLLNATISNNSCLTEKIFTFQESYEPSINQLFINYIVAN</sequence>
<keyword evidence="2" id="KW-1185">Reference proteome</keyword>
<reference evidence="1 2" key="1">
    <citation type="submission" date="2019-03" db="EMBL/GenBank/DDBJ databases">
        <title>Genomic Encyclopedia of Archaeal and Bacterial Type Strains, Phase II (KMG-II): from individual species to whole genera.</title>
        <authorList>
            <person name="Goeker M."/>
        </authorList>
    </citation>
    <scope>NUCLEOTIDE SEQUENCE [LARGE SCALE GENOMIC DNA]</scope>
    <source>
        <strain evidence="1 2">DSM 25233</strain>
    </source>
</reference>
<accession>A0A4R7K6S2</accession>
<proteinExistence type="predicted"/>
<protein>
    <submittedName>
        <fullName evidence="1">Uncharacterized protein</fullName>
    </submittedName>
</protein>
<comment type="caution">
    <text evidence="1">The sequence shown here is derived from an EMBL/GenBank/DDBJ whole genome shotgun (WGS) entry which is preliminary data.</text>
</comment>
<name>A0A4R7K6S2_9FLAO</name>
<evidence type="ECO:0000313" key="1">
    <source>
        <dbReference type="EMBL" id="TDT46976.1"/>
    </source>
</evidence>
<dbReference type="Proteomes" id="UP000294749">
    <property type="component" value="Unassembled WGS sequence"/>
</dbReference>
<dbReference type="EMBL" id="SOAY01000010">
    <property type="protein sequence ID" value="TDT46976.1"/>
    <property type="molecule type" value="Genomic_DNA"/>
</dbReference>
<organism evidence="1 2">
    <name type="scientific">Maribacter spongiicola</name>
    <dbReference type="NCBI Taxonomy" id="1206753"/>
    <lineage>
        <taxon>Bacteria</taxon>
        <taxon>Pseudomonadati</taxon>
        <taxon>Bacteroidota</taxon>
        <taxon>Flavobacteriia</taxon>
        <taxon>Flavobacteriales</taxon>
        <taxon>Flavobacteriaceae</taxon>
        <taxon>Maribacter</taxon>
    </lineage>
</organism>